<gene>
    <name evidence="2" type="ORF">ACFSOZ_10170</name>
</gene>
<reference evidence="3" key="1">
    <citation type="journal article" date="2019" name="Int. J. Syst. Evol. Microbiol.">
        <title>The Global Catalogue of Microorganisms (GCM) 10K type strain sequencing project: providing services to taxonomists for standard genome sequencing and annotation.</title>
        <authorList>
            <consortium name="The Broad Institute Genomics Platform"/>
            <consortium name="The Broad Institute Genome Sequencing Center for Infectious Disease"/>
            <person name="Wu L."/>
            <person name="Ma J."/>
        </authorList>
    </citation>
    <scope>NUCLEOTIDE SEQUENCE [LARGE SCALE GENOMIC DNA]</scope>
    <source>
        <strain evidence="3">CGMCC 1.16225</strain>
    </source>
</reference>
<dbReference type="EMBL" id="JBHUGZ010000007">
    <property type="protein sequence ID" value="MFD1983037.1"/>
    <property type="molecule type" value="Genomic_DNA"/>
</dbReference>
<feature type="chain" id="PRO_5046873261" evidence="1">
    <location>
        <begin position="22"/>
        <end position="164"/>
    </location>
</feature>
<evidence type="ECO:0000313" key="3">
    <source>
        <dbReference type="Proteomes" id="UP001597405"/>
    </source>
</evidence>
<evidence type="ECO:0000313" key="2">
    <source>
        <dbReference type="EMBL" id="MFD1983037.1"/>
    </source>
</evidence>
<keyword evidence="3" id="KW-1185">Reference proteome</keyword>
<accession>A0ABW4U906</accession>
<dbReference type="PANTHER" id="PTHR35567">
    <property type="entry name" value="MALATE DEHYDROGENASE (AFU_ORTHOLOGUE AFUA_2G13800)"/>
    <property type="match status" value="1"/>
</dbReference>
<dbReference type="Proteomes" id="UP001597405">
    <property type="component" value="Unassembled WGS sequence"/>
</dbReference>
<dbReference type="Pfam" id="PF11937">
    <property type="entry name" value="DUF3455"/>
    <property type="match status" value="1"/>
</dbReference>
<proteinExistence type="predicted"/>
<name>A0ABW4U906_9HYPH</name>
<evidence type="ECO:0000256" key="1">
    <source>
        <dbReference type="SAM" id="SignalP"/>
    </source>
</evidence>
<feature type="signal peptide" evidence="1">
    <location>
        <begin position="1"/>
        <end position="21"/>
    </location>
</feature>
<protein>
    <submittedName>
        <fullName evidence="2">DUF3455 domain-containing protein</fullName>
    </submittedName>
</protein>
<comment type="caution">
    <text evidence="2">The sequence shown here is derived from an EMBL/GenBank/DDBJ whole genome shotgun (WGS) entry which is preliminary data.</text>
</comment>
<dbReference type="InterPro" id="IPR021851">
    <property type="entry name" value="DUF3455"/>
</dbReference>
<dbReference type="PANTHER" id="PTHR35567:SF1">
    <property type="entry name" value="CONSERVED FUNGAL PROTEIN (AFU_ORTHOLOGUE AFUA_1G14230)"/>
    <property type="match status" value="1"/>
</dbReference>
<organism evidence="2 3">
    <name type="scientific">Mesorhizobium newzealandense</name>
    <dbReference type="NCBI Taxonomy" id="1300302"/>
    <lineage>
        <taxon>Bacteria</taxon>
        <taxon>Pseudomonadati</taxon>
        <taxon>Pseudomonadota</taxon>
        <taxon>Alphaproteobacteria</taxon>
        <taxon>Hyphomicrobiales</taxon>
        <taxon>Phyllobacteriaceae</taxon>
        <taxon>Mesorhizobium</taxon>
    </lineage>
</organism>
<sequence length="164" mass="17220">MLTRLSFTFAALVLSSLSAVAQQIPAELALPQRGTLLGKYPAKGVQIYVCRVKGTGTVWDFKAPQAELSDAQGRPFARHYAGPTWEAADGSKVVGKVLASEPAPKAGAIPWLLLSAEPPASGILAGVRFVQRVNTSGGVGPAGACPTAGTEQRVDYTADYIFYK</sequence>
<keyword evidence="1" id="KW-0732">Signal</keyword>
<dbReference type="RefSeq" id="WP_379096802.1">
    <property type="nucleotide sequence ID" value="NZ_JBHUGZ010000007.1"/>
</dbReference>